<dbReference type="OMA" id="NTHICPR"/>
<dbReference type="Gene3D" id="2.20.100.10">
    <property type="entry name" value="Thrombospondin type-1 (TSP1) repeat"/>
    <property type="match status" value="1"/>
</dbReference>
<dbReference type="EMBL" id="JPKZ01000915">
    <property type="protein sequence ID" value="KHN84553.1"/>
    <property type="molecule type" value="Genomic_DNA"/>
</dbReference>
<gene>
    <name evidence="1" type="ORF">Tcan_03637</name>
</gene>
<proteinExistence type="predicted"/>
<reference evidence="1 2" key="1">
    <citation type="submission" date="2014-11" db="EMBL/GenBank/DDBJ databases">
        <title>Genetic blueprint of the zoonotic pathogen Toxocara canis.</title>
        <authorList>
            <person name="Zhu X.-Q."/>
            <person name="Korhonen P.K."/>
            <person name="Cai H."/>
            <person name="Young N.D."/>
            <person name="Nejsum P."/>
            <person name="von Samson-Himmelstjerna G."/>
            <person name="Boag P.R."/>
            <person name="Tan P."/>
            <person name="Li Q."/>
            <person name="Min J."/>
            <person name="Yang Y."/>
            <person name="Wang X."/>
            <person name="Fang X."/>
            <person name="Hall R.S."/>
            <person name="Hofmann A."/>
            <person name="Sternberg P.W."/>
            <person name="Jex A.R."/>
            <person name="Gasser R.B."/>
        </authorList>
    </citation>
    <scope>NUCLEOTIDE SEQUENCE [LARGE SCALE GENOMIC DNA]</scope>
    <source>
        <strain evidence="1">PN_DK_2014</strain>
    </source>
</reference>
<dbReference type="AlphaFoldDB" id="A0A0B2VS69"/>
<keyword evidence="2" id="KW-1185">Reference proteome</keyword>
<sequence length="138" mass="15645">MLFIAAKVEVNSIRPADLPCLYKWGPWSACSSKCRTSSSSALPFTFRRITKVFNSTGTKYAPCPTGLVKGFKQFAPCNTHICPRKLSSFSWSKCFYRNPNRSNSTDCYQVRDLPLTEAIITIDVVNLERRCVCPEYIE</sequence>
<name>A0A0B2VS69_TOXCA</name>
<accession>A0A0B2VS69</accession>
<dbReference type="InterPro" id="IPR036383">
    <property type="entry name" value="TSP1_rpt_sf"/>
</dbReference>
<protein>
    <submittedName>
        <fullName evidence="1">Uncharacterized protein</fullName>
    </submittedName>
</protein>
<comment type="caution">
    <text evidence="1">The sequence shown here is derived from an EMBL/GenBank/DDBJ whole genome shotgun (WGS) entry which is preliminary data.</text>
</comment>
<dbReference type="Proteomes" id="UP000031036">
    <property type="component" value="Unassembled WGS sequence"/>
</dbReference>
<evidence type="ECO:0000313" key="2">
    <source>
        <dbReference type="Proteomes" id="UP000031036"/>
    </source>
</evidence>
<organism evidence="1 2">
    <name type="scientific">Toxocara canis</name>
    <name type="common">Canine roundworm</name>
    <dbReference type="NCBI Taxonomy" id="6265"/>
    <lineage>
        <taxon>Eukaryota</taxon>
        <taxon>Metazoa</taxon>
        <taxon>Ecdysozoa</taxon>
        <taxon>Nematoda</taxon>
        <taxon>Chromadorea</taxon>
        <taxon>Rhabditida</taxon>
        <taxon>Spirurina</taxon>
        <taxon>Ascaridomorpha</taxon>
        <taxon>Ascaridoidea</taxon>
        <taxon>Toxocaridae</taxon>
        <taxon>Toxocara</taxon>
    </lineage>
</organism>
<dbReference type="OrthoDB" id="5875228at2759"/>
<evidence type="ECO:0000313" key="1">
    <source>
        <dbReference type="EMBL" id="KHN84553.1"/>
    </source>
</evidence>